<name>A0ABQ8TBP6_PERAM</name>
<protein>
    <submittedName>
        <fullName evidence="1">Uncharacterized protein</fullName>
    </submittedName>
</protein>
<evidence type="ECO:0000313" key="2">
    <source>
        <dbReference type="Proteomes" id="UP001148838"/>
    </source>
</evidence>
<dbReference type="Proteomes" id="UP001148838">
    <property type="component" value="Unassembled WGS sequence"/>
</dbReference>
<keyword evidence="2" id="KW-1185">Reference proteome</keyword>
<organism evidence="1 2">
    <name type="scientific">Periplaneta americana</name>
    <name type="common">American cockroach</name>
    <name type="synonym">Blatta americana</name>
    <dbReference type="NCBI Taxonomy" id="6978"/>
    <lineage>
        <taxon>Eukaryota</taxon>
        <taxon>Metazoa</taxon>
        <taxon>Ecdysozoa</taxon>
        <taxon>Arthropoda</taxon>
        <taxon>Hexapoda</taxon>
        <taxon>Insecta</taxon>
        <taxon>Pterygota</taxon>
        <taxon>Neoptera</taxon>
        <taxon>Polyneoptera</taxon>
        <taxon>Dictyoptera</taxon>
        <taxon>Blattodea</taxon>
        <taxon>Blattoidea</taxon>
        <taxon>Blattidae</taxon>
        <taxon>Blattinae</taxon>
        <taxon>Periplaneta</taxon>
    </lineage>
</organism>
<reference evidence="1 2" key="1">
    <citation type="journal article" date="2022" name="Allergy">
        <title>Genome assembly and annotation of Periplaneta americana reveal a comprehensive cockroach allergen profile.</title>
        <authorList>
            <person name="Wang L."/>
            <person name="Xiong Q."/>
            <person name="Saelim N."/>
            <person name="Wang L."/>
            <person name="Nong W."/>
            <person name="Wan A.T."/>
            <person name="Shi M."/>
            <person name="Liu X."/>
            <person name="Cao Q."/>
            <person name="Hui J.H.L."/>
            <person name="Sookrung N."/>
            <person name="Leung T.F."/>
            <person name="Tungtrongchitr A."/>
            <person name="Tsui S.K.W."/>
        </authorList>
    </citation>
    <scope>NUCLEOTIDE SEQUENCE [LARGE SCALE GENOMIC DNA]</scope>
    <source>
        <strain evidence="1">PWHHKU_190912</strain>
    </source>
</reference>
<dbReference type="EMBL" id="JAJSOF020000013">
    <property type="protein sequence ID" value="KAJ4443270.1"/>
    <property type="molecule type" value="Genomic_DNA"/>
</dbReference>
<proteinExistence type="predicted"/>
<evidence type="ECO:0000313" key="1">
    <source>
        <dbReference type="EMBL" id="KAJ4443270.1"/>
    </source>
</evidence>
<gene>
    <name evidence="1" type="ORF">ANN_04938</name>
</gene>
<accession>A0ABQ8TBP6</accession>
<comment type="caution">
    <text evidence="1">The sequence shown here is derived from an EMBL/GenBank/DDBJ whole genome shotgun (WGS) entry which is preliminary data.</text>
</comment>
<sequence length="86" mass="9120">MAGLCEGGNEPPGSLKVTSTNFLALLQELKLEQTSSDSAISGLLTGVLISVGSMSVRSAEFPTMRDEYSSATYRITFLPASYPRAT</sequence>